<evidence type="ECO:0000313" key="2">
    <source>
        <dbReference type="Proteomes" id="UP000886881"/>
    </source>
</evidence>
<dbReference type="Proteomes" id="UP000886881">
    <property type="component" value="Unassembled WGS sequence"/>
</dbReference>
<name>A0A9D1KI77_9BACT</name>
<reference evidence="1" key="1">
    <citation type="submission" date="2020-10" db="EMBL/GenBank/DDBJ databases">
        <authorList>
            <person name="Gilroy R."/>
        </authorList>
    </citation>
    <scope>NUCLEOTIDE SEQUENCE</scope>
    <source>
        <strain evidence="1">ChiHecec2B26-709</strain>
    </source>
</reference>
<protein>
    <submittedName>
        <fullName evidence="1">Uncharacterized protein</fullName>
    </submittedName>
</protein>
<comment type="caution">
    <text evidence="1">The sequence shown here is derived from an EMBL/GenBank/DDBJ whole genome shotgun (WGS) entry which is preliminary data.</text>
</comment>
<accession>A0A9D1KI77</accession>
<sequence length="125" mass="13522">MADNYLEKKYEQLRQGRPVIRKVNPSLDSLLTAAASSAQEDPSYTVGAAQLKAAASSARRLGIEFSEAISGTEPAVMEIRCAGMFELGQVLTAFRLKLAELHLHAETHPLADGAGVRLKVFRPAK</sequence>
<dbReference type="EMBL" id="DVLC01000133">
    <property type="protein sequence ID" value="HIT47663.1"/>
    <property type="molecule type" value="Genomic_DNA"/>
</dbReference>
<gene>
    <name evidence="1" type="ORF">IAC35_07400</name>
</gene>
<dbReference type="AlphaFoldDB" id="A0A9D1KI77"/>
<proteinExistence type="predicted"/>
<evidence type="ECO:0000313" key="1">
    <source>
        <dbReference type="EMBL" id="HIT47663.1"/>
    </source>
</evidence>
<reference evidence="1" key="2">
    <citation type="journal article" date="2021" name="PeerJ">
        <title>Extensive microbial diversity within the chicken gut microbiome revealed by metagenomics and culture.</title>
        <authorList>
            <person name="Gilroy R."/>
            <person name="Ravi A."/>
            <person name="Getino M."/>
            <person name="Pursley I."/>
            <person name="Horton D.L."/>
            <person name="Alikhan N.F."/>
            <person name="Baker D."/>
            <person name="Gharbi K."/>
            <person name="Hall N."/>
            <person name="Watson M."/>
            <person name="Adriaenssens E.M."/>
            <person name="Foster-Nyarko E."/>
            <person name="Jarju S."/>
            <person name="Secka A."/>
            <person name="Antonio M."/>
            <person name="Oren A."/>
            <person name="Chaudhuri R.R."/>
            <person name="La Ragione R."/>
            <person name="Hildebrand F."/>
            <person name="Pallen M.J."/>
        </authorList>
    </citation>
    <scope>NUCLEOTIDE SEQUENCE</scope>
    <source>
        <strain evidence="1">ChiHecec2B26-709</strain>
    </source>
</reference>
<organism evidence="1 2">
    <name type="scientific">Candidatus Cryptobacteroides merdipullorum</name>
    <dbReference type="NCBI Taxonomy" id="2840771"/>
    <lineage>
        <taxon>Bacteria</taxon>
        <taxon>Pseudomonadati</taxon>
        <taxon>Bacteroidota</taxon>
        <taxon>Bacteroidia</taxon>
        <taxon>Bacteroidales</taxon>
        <taxon>Candidatus Cryptobacteroides</taxon>
    </lineage>
</organism>